<keyword evidence="1" id="KW-0472">Membrane</keyword>
<comment type="caution">
    <text evidence="2">The sequence shown here is derived from an EMBL/GenBank/DDBJ whole genome shotgun (WGS) entry which is preliminary data.</text>
</comment>
<reference evidence="2" key="2">
    <citation type="journal article" date="2021" name="PeerJ">
        <title>Extensive microbial diversity within the chicken gut microbiome revealed by metagenomics and culture.</title>
        <authorList>
            <person name="Gilroy R."/>
            <person name="Ravi A."/>
            <person name="Getino M."/>
            <person name="Pursley I."/>
            <person name="Horton D.L."/>
            <person name="Alikhan N.F."/>
            <person name="Baker D."/>
            <person name="Gharbi K."/>
            <person name="Hall N."/>
            <person name="Watson M."/>
            <person name="Adriaenssens E.M."/>
            <person name="Foster-Nyarko E."/>
            <person name="Jarju S."/>
            <person name="Secka A."/>
            <person name="Antonio M."/>
            <person name="Oren A."/>
            <person name="Chaudhuri R.R."/>
            <person name="La Ragione R."/>
            <person name="Hildebrand F."/>
            <person name="Pallen M.J."/>
        </authorList>
    </citation>
    <scope>NUCLEOTIDE SEQUENCE</scope>
    <source>
        <strain evidence="2">ChiGjej1B1-2707</strain>
    </source>
</reference>
<keyword evidence="1" id="KW-0812">Transmembrane</keyword>
<feature type="transmembrane region" description="Helical" evidence="1">
    <location>
        <begin position="26"/>
        <end position="55"/>
    </location>
</feature>
<dbReference type="EMBL" id="DVGB01000009">
    <property type="protein sequence ID" value="HIR00849.1"/>
    <property type="molecule type" value="Genomic_DNA"/>
</dbReference>
<evidence type="ECO:0000256" key="1">
    <source>
        <dbReference type="SAM" id="Phobius"/>
    </source>
</evidence>
<dbReference type="AlphaFoldDB" id="A0A9D0ZYI7"/>
<evidence type="ECO:0000313" key="3">
    <source>
        <dbReference type="Proteomes" id="UP000824261"/>
    </source>
</evidence>
<evidence type="ECO:0000313" key="2">
    <source>
        <dbReference type="EMBL" id="HIR00849.1"/>
    </source>
</evidence>
<feature type="transmembrane region" description="Helical" evidence="1">
    <location>
        <begin position="100"/>
        <end position="122"/>
    </location>
</feature>
<keyword evidence="1" id="KW-1133">Transmembrane helix</keyword>
<accession>A0A9D0ZYI7</accession>
<sequence length="292" mass="31146">MAKSLKNSRFFAGRTRSVVRHYKQAIGGLGVAVVLAVFALEALCFCADLLAFGLLFGQVMGDAKGMVAAGSISLLFPLVSYFGFRGLSSRFAEKERRERFTYLLLGVMGVFLVAVLAIRFPLEAAAVSDEGVSWAMTAAVYCLPPISSVIGALAASLTLHNPQVESRLRRCKAEARIANIKAEIATLEHSDPSRLREHVNDVYRSAFCEVDGLLNAALASCVAALVETHGMGVHDHIGKMKEVFATGLGLEDSRPAAFAPSSRQQLEEGREGEALGKAALLDKAGMVAVGTD</sequence>
<dbReference type="Proteomes" id="UP000824261">
    <property type="component" value="Unassembled WGS sequence"/>
</dbReference>
<feature type="transmembrane region" description="Helical" evidence="1">
    <location>
        <begin position="134"/>
        <end position="159"/>
    </location>
</feature>
<organism evidence="2 3">
    <name type="scientific">Candidatus Aveggerthella stercoripullorum</name>
    <dbReference type="NCBI Taxonomy" id="2840688"/>
    <lineage>
        <taxon>Bacteria</taxon>
        <taxon>Bacillati</taxon>
        <taxon>Actinomycetota</taxon>
        <taxon>Coriobacteriia</taxon>
        <taxon>Eggerthellales</taxon>
        <taxon>Eggerthellaceae</taxon>
        <taxon>Eggerthellaceae incertae sedis</taxon>
        <taxon>Candidatus Aveggerthella</taxon>
    </lineage>
</organism>
<protein>
    <submittedName>
        <fullName evidence="2">Uncharacterized protein</fullName>
    </submittedName>
</protein>
<name>A0A9D0ZYI7_9ACTN</name>
<reference evidence="2" key="1">
    <citation type="submission" date="2020-10" db="EMBL/GenBank/DDBJ databases">
        <authorList>
            <person name="Gilroy R."/>
        </authorList>
    </citation>
    <scope>NUCLEOTIDE SEQUENCE</scope>
    <source>
        <strain evidence="2">ChiGjej1B1-2707</strain>
    </source>
</reference>
<proteinExistence type="predicted"/>
<feature type="transmembrane region" description="Helical" evidence="1">
    <location>
        <begin position="67"/>
        <end position="88"/>
    </location>
</feature>
<gene>
    <name evidence="2" type="ORF">IAA69_01010</name>
</gene>